<dbReference type="Gene3D" id="2.130.10.10">
    <property type="entry name" value="YVTN repeat-like/Quinoprotein amine dehydrogenase"/>
    <property type="match status" value="1"/>
</dbReference>
<reference evidence="4 5" key="1">
    <citation type="journal article" date="2017" name="Mol. Plant">
        <title>The Genome of Medicinal Plant Macleaya cordata Provides New Insights into Benzylisoquinoline Alkaloids Metabolism.</title>
        <authorList>
            <person name="Liu X."/>
            <person name="Liu Y."/>
            <person name="Huang P."/>
            <person name="Ma Y."/>
            <person name="Qing Z."/>
            <person name="Tang Q."/>
            <person name="Cao H."/>
            <person name="Cheng P."/>
            <person name="Zheng Y."/>
            <person name="Yuan Z."/>
            <person name="Zhou Y."/>
            <person name="Liu J."/>
            <person name="Tang Z."/>
            <person name="Zhuo Y."/>
            <person name="Zhang Y."/>
            <person name="Yu L."/>
            <person name="Huang J."/>
            <person name="Yang P."/>
            <person name="Peng Q."/>
            <person name="Zhang J."/>
            <person name="Jiang W."/>
            <person name="Zhang Z."/>
            <person name="Lin K."/>
            <person name="Ro D.K."/>
            <person name="Chen X."/>
            <person name="Xiong X."/>
            <person name="Shang Y."/>
            <person name="Huang S."/>
            <person name="Zeng J."/>
        </authorList>
    </citation>
    <scope>NUCLEOTIDE SEQUENCE [LARGE SCALE GENOMIC DNA]</scope>
    <source>
        <strain evidence="5">cv. BLH2017</strain>
        <tissue evidence="4">Root</tissue>
    </source>
</reference>
<dbReference type="InParanoid" id="A0A200Q214"/>
<dbReference type="PANTHER" id="PTHR33127:SF5">
    <property type="entry name" value="TRANSMEMBRANE PROTEIN"/>
    <property type="match status" value="1"/>
</dbReference>
<comment type="caution">
    <text evidence="4">The sequence shown here is derived from an EMBL/GenBank/DDBJ whole genome shotgun (WGS) entry which is preliminary data.</text>
</comment>
<proteinExistence type="predicted"/>
<dbReference type="InterPro" id="IPR015943">
    <property type="entry name" value="WD40/YVTN_repeat-like_dom_sf"/>
</dbReference>
<evidence type="ECO:0000259" key="2">
    <source>
        <dbReference type="Pfam" id="PF00646"/>
    </source>
</evidence>
<feature type="region of interest" description="Disordered" evidence="1">
    <location>
        <begin position="229"/>
        <end position="264"/>
    </location>
</feature>
<sequence>MEGTLAAAAAASEQRSRRRRPPGPRAAPWLVIPHGKGKLYVMCENNWHLEIELQVGPDDDDDDEETHTLPIRSFYVSEDTFFPVIGGAAVNVEPYYLGSCDELFFIDISYNPRGFKKVVNSIDISRFDFSLMAWEEVKSLGDHVLFLGQKTTASCSATELGLTKGCLYYTLPEDQSLYKFQVEDNCTEVILPCLKLPTPWFPPEWMMMPMSVRVVDERRIDDTLRKDEKEDNIIEAEEDKTNINDDEKANHEGQKHNGRELEQETPWGNLNEDIVVLISRYMHPVDYIHFRAVCKANRSIIPAVNWRSSSTGITKTTYLSPWLVFSENSDTIYNFVDPMHNNEKYLMNLSELLVGATIRFSKGGWLLMSKGHYTLFFYNPFTKETIQLPDLQQGYDFPGISFSSTPTSSDCVVFAIAQWNENDISILSIARGNDIWRSSIYLNTNLPSYVDFIPCLNNPVFYGGAFYCLDYNGALGVFNLKDGFVWKILVKSQRQFNDVYPSFLVECDGKLLLVDLGPLGKSIGIFRLDFSKMVWVKVESLGKHVLFISNTSCLSATAPRSFMENKIYFPRLHGDGILFYSLDTGSYHSLGSQHSAKDFYDTTEWLNCTWIEPNWSRTTELELDWLTI</sequence>
<dbReference type="OrthoDB" id="679467at2759"/>
<dbReference type="FunCoup" id="A0A200Q214">
    <property type="interactions" value="873"/>
</dbReference>
<feature type="domain" description="F-box" evidence="2">
    <location>
        <begin position="267"/>
        <end position="301"/>
    </location>
</feature>
<feature type="domain" description="KIB1-4 beta-propeller" evidence="3">
    <location>
        <begin position="342"/>
        <end position="580"/>
    </location>
</feature>
<dbReference type="Pfam" id="PF00646">
    <property type="entry name" value="F-box"/>
    <property type="match status" value="1"/>
</dbReference>
<accession>A0A200Q214</accession>
<feature type="compositionally biased region" description="Basic and acidic residues" evidence="1">
    <location>
        <begin position="239"/>
        <end position="262"/>
    </location>
</feature>
<dbReference type="Proteomes" id="UP000195402">
    <property type="component" value="Unassembled WGS sequence"/>
</dbReference>
<evidence type="ECO:0000256" key="1">
    <source>
        <dbReference type="SAM" id="MobiDB-lite"/>
    </source>
</evidence>
<name>A0A200Q214_MACCD</name>
<evidence type="ECO:0000259" key="3">
    <source>
        <dbReference type="Pfam" id="PF03478"/>
    </source>
</evidence>
<dbReference type="AlphaFoldDB" id="A0A200Q214"/>
<feature type="region of interest" description="Disordered" evidence="1">
    <location>
        <begin position="1"/>
        <end position="27"/>
    </location>
</feature>
<dbReference type="InterPro" id="IPR005174">
    <property type="entry name" value="KIB1-4_b-propeller"/>
</dbReference>
<dbReference type="EMBL" id="MVGT01003301">
    <property type="protein sequence ID" value="OVA04496.1"/>
    <property type="molecule type" value="Genomic_DNA"/>
</dbReference>
<feature type="compositionally biased region" description="Low complexity" evidence="1">
    <location>
        <begin position="1"/>
        <end position="13"/>
    </location>
</feature>
<dbReference type="SUPFAM" id="SSF82171">
    <property type="entry name" value="DPP6 N-terminal domain-like"/>
    <property type="match status" value="1"/>
</dbReference>
<dbReference type="PANTHER" id="PTHR33127">
    <property type="entry name" value="TRANSMEMBRANE PROTEIN"/>
    <property type="match status" value="1"/>
</dbReference>
<dbReference type="STRING" id="56857.A0A200Q214"/>
<protein>
    <submittedName>
        <fullName evidence="4">Uncharacterized protein</fullName>
    </submittedName>
</protein>
<keyword evidence="5" id="KW-1185">Reference proteome</keyword>
<feature type="domain" description="KIB1-4 beta-propeller" evidence="3">
    <location>
        <begin position="36"/>
        <end position="174"/>
    </location>
</feature>
<gene>
    <name evidence="4" type="ORF">BVC80_1717g76</name>
</gene>
<dbReference type="OMA" id="RNDDEDW"/>
<evidence type="ECO:0000313" key="5">
    <source>
        <dbReference type="Proteomes" id="UP000195402"/>
    </source>
</evidence>
<dbReference type="InterPro" id="IPR001810">
    <property type="entry name" value="F-box_dom"/>
</dbReference>
<evidence type="ECO:0000313" key="4">
    <source>
        <dbReference type="EMBL" id="OVA04496.1"/>
    </source>
</evidence>
<dbReference type="Pfam" id="PF03478">
    <property type="entry name" value="Beta-prop_KIB1-4"/>
    <property type="match status" value="2"/>
</dbReference>
<organism evidence="4 5">
    <name type="scientific">Macleaya cordata</name>
    <name type="common">Five-seeded plume-poppy</name>
    <name type="synonym">Bocconia cordata</name>
    <dbReference type="NCBI Taxonomy" id="56857"/>
    <lineage>
        <taxon>Eukaryota</taxon>
        <taxon>Viridiplantae</taxon>
        <taxon>Streptophyta</taxon>
        <taxon>Embryophyta</taxon>
        <taxon>Tracheophyta</taxon>
        <taxon>Spermatophyta</taxon>
        <taxon>Magnoliopsida</taxon>
        <taxon>Ranunculales</taxon>
        <taxon>Papaveraceae</taxon>
        <taxon>Papaveroideae</taxon>
        <taxon>Macleaya</taxon>
    </lineage>
</organism>